<dbReference type="PANTHER" id="PTHR39069:SF8">
    <property type="entry name" value="FI17111P1"/>
    <property type="match status" value="1"/>
</dbReference>
<name>A0AAN9W286_9ORTH</name>
<keyword evidence="3" id="KW-1185">Reference proteome</keyword>
<keyword evidence="1" id="KW-0732">Signal</keyword>
<sequence length="224" mass="24928">MIARLRIWVPVAFLALLVACAYAAKEEIPNSDCNSDSQCRSWSNAKCNDRGRCECLEEYTLFNDTGCGKGVRDRCYEGHCDANNTVCYTDICVCKPTYTANYNNTFCYKQPQEYGDLCNTTSECPDFGDGRECNRGRCGCQDAFAFNHTQKLCKYKIDEVGKACNENQICYLERDGDNQHVRCVDDVCKCIGKLSKDKQSCSGAATLLASTSALLIAFLARSLT</sequence>
<comment type="caution">
    <text evidence="2">The sequence shown here is derived from an EMBL/GenBank/DDBJ whole genome shotgun (WGS) entry which is preliminary data.</text>
</comment>
<proteinExistence type="predicted"/>
<feature type="chain" id="PRO_5042871273" evidence="1">
    <location>
        <begin position="24"/>
        <end position="224"/>
    </location>
</feature>
<evidence type="ECO:0000313" key="3">
    <source>
        <dbReference type="Proteomes" id="UP001378592"/>
    </source>
</evidence>
<reference evidence="2 3" key="1">
    <citation type="submission" date="2024-03" db="EMBL/GenBank/DDBJ databases">
        <title>The genome assembly and annotation of the cricket Gryllus longicercus Weissman &amp; Gray.</title>
        <authorList>
            <person name="Szrajer S."/>
            <person name="Gray D."/>
            <person name="Ylla G."/>
        </authorList>
    </citation>
    <scope>NUCLEOTIDE SEQUENCE [LARGE SCALE GENOMIC DNA]</scope>
    <source>
        <strain evidence="2">DAG 2021-001</strain>
        <tissue evidence="2">Whole body minus gut</tissue>
    </source>
</reference>
<evidence type="ECO:0000313" key="2">
    <source>
        <dbReference type="EMBL" id="KAK7873311.1"/>
    </source>
</evidence>
<evidence type="ECO:0000256" key="1">
    <source>
        <dbReference type="SAM" id="SignalP"/>
    </source>
</evidence>
<dbReference type="PANTHER" id="PTHR39069">
    <property type="entry name" value="ECDYSONE-INDUCIBLE GENE E1, ISOFORM A"/>
    <property type="match status" value="1"/>
</dbReference>
<dbReference type="PROSITE" id="PS51257">
    <property type="entry name" value="PROKAR_LIPOPROTEIN"/>
    <property type="match status" value="1"/>
</dbReference>
<accession>A0AAN9W286</accession>
<gene>
    <name evidence="2" type="ORF">R5R35_011369</name>
</gene>
<protein>
    <submittedName>
        <fullName evidence="2">Uncharacterized protein</fullName>
    </submittedName>
</protein>
<feature type="signal peptide" evidence="1">
    <location>
        <begin position="1"/>
        <end position="23"/>
    </location>
</feature>
<dbReference type="Proteomes" id="UP001378592">
    <property type="component" value="Unassembled WGS sequence"/>
</dbReference>
<dbReference type="EMBL" id="JAZDUA010000015">
    <property type="protein sequence ID" value="KAK7873311.1"/>
    <property type="molecule type" value="Genomic_DNA"/>
</dbReference>
<organism evidence="2 3">
    <name type="scientific">Gryllus longicercus</name>
    <dbReference type="NCBI Taxonomy" id="2509291"/>
    <lineage>
        <taxon>Eukaryota</taxon>
        <taxon>Metazoa</taxon>
        <taxon>Ecdysozoa</taxon>
        <taxon>Arthropoda</taxon>
        <taxon>Hexapoda</taxon>
        <taxon>Insecta</taxon>
        <taxon>Pterygota</taxon>
        <taxon>Neoptera</taxon>
        <taxon>Polyneoptera</taxon>
        <taxon>Orthoptera</taxon>
        <taxon>Ensifera</taxon>
        <taxon>Gryllidea</taxon>
        <taxon>Grylloidea</taxon>
        <taxon>Gryllidae</taxon>
        <taxon>Gryllinae</taxon>
        <taxon>Gryllus</taxon>
    </lineage>
</organism>
<dbReference type="AlphaFoldDB" id="A0AAN9W286"/>